<name>A0ABQ5QB29_9BACT</name>
<feature type="domain" description="TonB-dependent receptor-like beta-barrel" evidence="16">
    <location>
        <begin position="249"/>
        <end position="680"/>
    </location>
</feature>
<comment type="subcellular location">
    <subcellularLocation>
        <location evidence="1 14">Cell outer membrane</location>
        <topology evidence="1 14">Multi-pass membrane protein</topology>
    </subcellularLocation>
</comment>
<evidence type="ECO:0000256" key="4">
    <source>
        <dbReference type="ARBA" id="ARBA00022452"/>
    </source>
</evidence>
<organism evidence="18 19">
    <name type="scientific">Geothrix limicola</name>
    <dbReference type="NCBI Taxonomy" id="2927978"/>
    <lineage>
        <taxon>Bacteria</taxon>
        <taxon>Pseudomonadati</taxon>
        <taxon>Acidobacteriota</taxon>
        <taxon>Holophagae</taxon>
        <taxon>Holophagales</taxon>
        <taxon>Holophagaceae</taxon>
        <taxon>Geothrix</taxon>
    </lineage>
</organism>
<evidence type="ECO:0000256" key="3">
    <source>
        <dbReference type="ARBA" id="ARBA00022448"/>
    </source>
</evidence>
<keyword evidence="7" id="KW-0732">Signal</keyword>
<keyword evidence="4 14" id="KW-1134">Transmembrane beta strand</keyword>
<keyword evidence="10 15" id="KW-0798">TonB box</keyword>
<keyword evidence="19" id="KW-1185">Reference proteome</keyword>
<dbReference type="PROSITE" id="PS52016">
    <property type="entry name" value="TONB_DEPENDENT_REC_3"/>
    <property type="match status" value="1"/>
</dbReference>
<evidence type="ECO:0000256" key="8">
    <source>
        <dbReference type="ARBA" id="ARBA00023004"/>
    </source>
</evidence>
<dbReference type="PANTHER" id="PTHR32552:SF68">
    <property type="entry name" value="FERRICHROME OUTER MEMBRANE TRANSPORTER_PHAGE RECEPTOR"/>
    <property type="match status" value="1"/>
</dbReference>
<evidence type="ECO:0000256" key="13">
    <source>
        <dbReference type="ARBA" id="ARBA00023237"/>
    </source>
</evidence>
<dbReference type="CDD" id="cd01347">
    <property type="entry name" value="ligand_gated_channel"/>
    <property type="match status" value="1"/>
</dbReference>
<evidence type="ECO:0000256" key="6">
    <source>
        <dbReference type="ARBA" id="ARBA00022692"/>
    </source>
</evidence>
<dbReference type="InterPro" id="IPR036942">
    <property type="entry name" value="Beta-barrel_TonB_sf"/>
</dbReference>
<keyword evidence="12" id="KW-0675">Receptor</keyword>
<evidence type="ECO:0000256" key="10">
    <source>
        <dbReference type="ARBA" id="ARBA00023077"/>
    </source>
</evidence>
<dbReference type="InterPro" id="IPR012910">
    <property type="entry name" value="Plug_dom"/>
</dbReference>
<dbReference type="Gene3D" id="2.170.130.10">
    <property type="entry name" value="TonB-dependent receptor, plug domain"/>
    <property type="match status" value="1"/>
</dbReference>
<evidence type="ECO:0000313" key="18">
    <source>
        <dbReference type="EMBL" id="GLH71655.1"/>
    </source>
</evidence>
<evidence type="ECO:0000256" key="12">
    <source>
        <dbReference type="ARBA" id="ARBA00023170"/>
    </source>
</evidence>
<evidence type="ECO:0000259" key="17">
    <source>
        <dbReference type="Pfam" id="PF07715"/>
    </source>
</evidence>
<evidence type="ECO:0000256" key="7">
    <source>
        <dbReference type="ARBA" id="ARBA00022729"/>
    </source>
</evidence>
<keyword evidence="3 14" id="KW-0813">Transport</keyword>
<sequence>MSHVLLLSLLACLSPQESPAQLPPAAEAALPEVKVKGKKAKSKERADGPVKGYRARRSATLTKTDTPLADLPQSVQVVPESLVKDQGMKSMAEVIRYVPGASMNPGEGGRDQPVLRGISTSSDFFVDGLRDDALYFRDPYNAERIEILKGPSGMTFGRGGGGGVVNRVTKRPLDQPLAQAELSLGSWDDKRGAVDLGGQLGGARYRVNGVAEDAKGFREGYQLRRSGLNPVVEFAPGSDTLALLSVEHFEDRRTTDRGLPALNGRPYEAPRERFFGDPAQSPSAAVVDAFTARVESNLAPNVLLRSTLRATRYDTLRQNVQPNSVVDPATGRLRISAYSQANLRINLFDQTELEWRGRVAGMDHLLLAGLELGHQDSENTRLTGYFGAAGTATTATVGAANPRASVTRWAAASSDTNNEVVANLAALYLQDQISLSSHWKAVLGLRYDRFAVALDDRNAANVDLAHTDKAASPRAGLIYQPTEASSYYLSYSYAFLPSSETLSLSASNADLKPEKATNWELGGKWDLSPGFALTAALFRLDRADVKSKDPNDPTKLVLSGLQRTDGLELGFQGQVTERWQVYGGFAQLDARVVKATGGSATSAAVPAGTQVPLVPRRAATCWNKVELTSQWALGLGLIHQSSSFASTTNAVILPAFIRADAAVYFSFGKQNRLSLNLENLLDRRYYPTAGNDYNIVVGSPRRAQLTLSCRF</sequence>
<keyword evidence="6 14" id="KW-0812">Transmembrane</keyword>
<comment type="caution">
    <text evidence="18">The sequence shown here is derived from an EMBL/GenBank/DDBJ whole genome shotgun (WGS) entry which is preliminary data.</text>
</comment>
<dbReference type="SUPFAM" id="SSF56935">
    <property type="entry name" value="Porins"/>
    <property type="match status" value="1"/>
</dbReference>
<keyword evidence="5" id="KW-0410">Iron transport</keyword>
<proteinExistence type="inferred from homology"/>
<dbReference type="RefSeq" id="WP_285569002.1">
    <property type="nucleotide sequence ID" value="NZ_BSDE01000001.1"/>
</dbReference>
<evidence type="ECO:0000256" key="9">
    <source>
        <dbReference type="ARBA" id="ARBA00023065"/>
    </source>
</evidence>
<dbReference type="Pfam" id="PF00593">
    <property type="entry name" value="TonB_dep_Rec_b-barrel"/>
    <property type="match status" value="1"/>
</dbReference>
<evidence type="ECO:0000256" key="2">
    <source>
        <dbReference type="ARBA" id="ARBA00009810"/>
    </source>
</evidence>
<comment type="similarity">
    <text evidence="2 14 15">Belongs to the TonB-dependent receptor family.</text>
</comment>
<dbReference type="InterPro" id="IPR039426">
    <property type="entry name" value="TonB-dep_rcpt-like"/>
</dbReference>
<accession>A0ABQ5QB29</accession>
<keyword evidence="11 14" id="KW-0472">Membrane</keyword>
<evidence type="ECO:0000259" key="16">
    <source>
        <dbReference type="Pfam" id="PF00593"/>
    </source>
</evidence>
<evidence type="ECO:0000256" key="15">
    <source>
        <dbReference type="RuleBase" id="RU003357"/>
    </source>
</evidence>
<evidence type="ECO:0000256" key="5">
    <source>
        <dbReference type="ARBA" id="ARBA00022496"/>
    </source>
</evidence>
<gene>
    <name evidence="18" type="ORF">GETHLI_01570</name>
</gene>
<dbReference type="Pfam" id="PF07715">
    <property type="entry name" value="Plug"/>
    <property type="match status" value="1"/>
</dbReference>
<evidence type="ECO:0000256" key="14">
    <source>
        <dbReference type="PROSITE-ProRule" id="PRU01360"/>
    </source>
</evidence>
<evidence type="ECO:0000313" key="19">
    <source>
        <dbReference type="Proteomes" id="UP001165069"/>
    </source>
</evidence>
<reference evidence="18 19" key="1">
    <citation type="journal article" date="2023" name="Antonie Van Leeuwenhoek">
        <title>Mesoterricola silvestris gen. nov., sp. nov., Mesoterricola sediminis sp. nov., Geothrix oryzae sp. nov., Geothrix edaphica sp. nov., Geothrix rubra sp. nov., and Geothrix limicola sp. nov., six novel members of Acidobacteriota isolated from soils.</title>
        <authorList>
            <person name="Itoh H."/>
            <person name="Sugisawa Y."/>
            <person name="Mise K."/>
            <person name="Xu Z."/>
            <person name="Kuniyasu M."/>
            <person name="Ushijima N."/>
            <person name="Kawano K."/>
            <person name="Kobayashi E."/>
            <person name="Shiratori Y."/>
            <person name="Masuda Y."/>
            <person name="Senoo K."/>
        </authorList>
    </citation>
    <scope>NUCLEOTIDE SEQUENCE [LARGE SCALE GENOMIC DNA]</scope>
    <source>
        <strain evidence="18 19">Red804</strain>
    </source>
</reference>
<evidence type="ECO:0000256" key="11">
    <source>
        <dbReference type="ARBA" id="ARBA00023136"/>
    </source>
</evidence>
<feature type="domain" description="TonB-dependent receptor plug" evidence="17">
    <location>
        <begin position="68"/>
        <end position="164"/>
    </location>
</feature>
<dbReference type="PANTHER" id="PTHR32552">
    <property type="entry name" value="FERRICHROME IRON RECEPTOR-RELATED"/>
    <property type="match status" value="1"/>
</dbReference>
<keyword evidence="9" id="KW-0406">Ion transport</keyword>
<keyword evidence="13 14" id="KW-0998">Cell outer membrane</keyword>
<dbReference type="NCBIfam" id="TIGR01783">
    <property type="entry name" value="TonB-siderophor"/>
    <property type="match status" value="1"/>
</dbReference>
<dbReference type="InterPro" id="IPR000531">
    <property type="entry name" value="Beta-barrel_TonB"/>
</dbReference>
<keyword evidence="8" id="KW-0408">Iron</keyword>
<dbReference type="EMBL" id="BSDE01000001">
    <property type="protein sequence ID" value="GLH71655.1"/>
    <property type="molecule type" value="Genomic_DNA"/>
</dbReference>
<dbReference type="Gene3D" id="2.40.170.20">
    <property type="entry name" value="TonB-dependent receptor, beta-barrel domain"/>
    <property type="match status" value="1"/>
</dbReference>
<dbReference type="Proteomes" id="UP001165069">
    <property type="component" value="Unassembled WGS sequence"/>
</dbReference>
<evidence type="ECO:0000256" key="1">
    <source>
        <dbReference type="ARBA" id="ARBA00004571"/>
    </source>
</evidence>
<dbReference type="InterPro" id="IPR037066">
    <property type="entry name" value="Plug_dom_sf"/>
</dbReference>
<dbReference type="InterPro" id="IPR010105">
    <property type="entry name" value="TonB_sidphr_rcpt"/>
</dbReference>
<protein>
    <submittedName>
        <fullName evidence="18">Ligand-gated channel</fullName>
    </submittedName>
</protein>